<evidence type="ECO:0000313" key="2">
    <source>
        <dbReference type="Proteomes" id="UP000184423"/>
    </source>
</evidence>
<gene>
    <name evidence="1" type="ORF">SAMN02746091_00023</name>
</gene>
<proteinExistence type="predicted"/>
<sequence length="131" mass="14904">MIMDSSIRAAVKCSECGRYTSFHINLFEAKRPTSRRCSCGNIVFKVSATKGEVDIDIPCIACGETHRYKYKIKDLIDKSVNILACPVCGMEIAFLGKEYLVDDMVNRYMDDMLELLTHLGVIDKTKRWVIK</sequence>
<dbReference type="EMBL" id="FQVG01000001">
    <property type="protein sequence ID" value="SHE27900.1"/>
    <property type="molecule type" value="Genomic_DNA"/>
</dbReference>
<dbReference type="Proteomes" id="UP000184423">
    <property type="component" value="Unassembled WGS sequence"/>
</dbReference>
<reference evidence="2" key="1">
    <citation type="submission" date="2016-11" db="EMBL/GenBank/DDBJ databases">
        <authorList>
            <person name="Varghese N."/>
            <person name="Submissions S."/>
        </authorList>
    </citation>
    <scope>NUCLEOTIDE SEQUENCE [LARGE SCALE GENOMIC DNA]</scope>
    <source>
        <strain evidence="2">DSM 10124</strain>
    </source>
</reference>
<name>A0A1M4S6T5_9CLOT</name>
<keyword evidence="2" id="KW-1185">Reference proteome</keyword>
<protein>
    <submittedName>
        <fullName evidence="1">Uncharacterized protein</fullName>
    </submittedName>
</protein>
<dbReference type="AlphaFoldDB" id="A0A1M4S6T5"/>
<evidence type="ECO:0000313" key="1">
    <source>
        <dbReference type="EMBL" id="SHE27900.1"/>
    </source>
</evidence>
<accession>A0A1M4S6T5</accession>
<organism evidence="1 2">
    <name type="scientific">Caloramator proteoclasticus DSM 10124</name>
    <dbReference type="NCBI Taxonomy" id="1121262"/>
    <lineage>
        <taxon>Bacteria</taxon>
        <taxon>Bacillati</taxon>
        <taxon>Bacillota</taxon>
        <taxon>Clostridia</taxon>
        <taxon>Eubacteriales</taxon>
        <taxon>Clostridiaceae</taxon>
        <taxon>Caloramator</taxon>
    </lineage>
</organism>
<dbReference type="RefSeq" id="WP_027307967.1">
    <property type="nucleotide sequence ID" value="NZ_FQVG01000001.1"/>
</dbReference>